<protein>
    <recommendedName>
        <fullName evidence="3">Peptidase S1 domain-containing protein</fullName>
    </recommendedName>
</protein>
<accession>A0AAW0RMH7</accession>
<organism evidence="4 5">
    <name type="scientific">Beauveria asiatica</name>
    <dbReference type="NCBI Taxonomy" id="1069075"/>
    <lineage>
        <taxon>Eukaryota</taxon>
        <taxon>Fungi</taxon>
        <taxon>Dikarya</taxon>
        <taxon>Ascomycota</taxon>
        <taxon>Pezizomycotina</taxon>
        <taxon>Sordariomycetes</taxon>
        <taxon>Hypocreomycetidae</taxon>
        <taxon>Hypocreales</taxon>
        <taxon>Cordycipitaceae</taxon>
        <taxon>Beauveria</taxon>
    </lineage>
</organism>
<dbReference type="AlphaFoldDB" id="A0AAW0RMH7"/>
<dbReference type="Proteomes" id="UP001397290">
    <property type="component" value="Unassembled WGS sequence"/>
</dbReference>
<dbReference type="InterPro" id="IPR009003">
    <property type="entry name" value="Peptidase_S1_PA"/>
</dbReference>
<feature type="region of interest" description="Disordered" evidence="2">
    <location>
        <begin position="1"/>
        <end position="29"/>
    </location>
</feature>
<evidence type="ECO:0000313" key="4">
    <source>
        <dbReference type="EMBL" id="KAK8143158.1"/>
    </source>
</evidence>
<dbReference type="EMBL" id="JAAHCF010000547">
    <property type="protein sequence ID" value="KAK8143158.1"/>
    <property type="molecule type" value="Genomic_DNA"/>
</dbReference>
<gene>
    <name evidence="4" type="ORF">G3M48_007621</name>
</gene>
<evidence type="ECO:0000256" key="2">
    <source>
        <dbReference type="SAM" id="MobiDB-lite"/>
    </source>
</evidence>
<evidence type="ECO:0000313" key="5">
    <source>
        <dbReference type="Proteomes" id="UP001397290"/>
    </source>
</evidence>
<dbReference type="Gene3D" id="2.40.10.10">
    <property type="entry name" value="Trypsin-like serine proteases"/>
    <property type="match status" value="2"/>
</dbReference>
<dbReference type="PANTHER" id="PTHR15462">
    <property type="entry name" value="SERINE PROTEASE"/>
    <property type="match status" value="1"/>
</dbReference>
<dbReference type="InterPro" id="IPR001254">
    <property type="entry name" value="Trypsin_dom"/>
</dbReference>
<evidence type="ECO:0000259" key="3">
    <source>
        <dbReference type="Pfam" id="PF00089"/>
    </source>
</evidence>
<dbReference type="PANTHER" id="PTHR15462:SF8">
    <property type="entry name" value="SERINE PROTEASE"/>
    <property type="match status" value="1"/>
</dbReference>
<dbReference type="SUPFAM" id="SSF50494">
    <property type="entry name" value="Trypsin-like serine proteases"/>
    <property type="match status" value="1"/>
</dbReference>
<keyword evidence="5" id="KW-1185">Reference proteome</keyword>
<feature type="region of interest" description="Disordered" evidence="2">
    <location>
        <begin position="674"/>
        <end position="719"/>
    </location>
</feature>
<dbReference type="GO" id="GO:0004252">
    <property type="term" value="F:serine-type endopeptidase activity"/>
    <property type="evidence" value="ECO:0007669"/>
    <property type="project" value="InterPro"/>
</dbReference>
<dbReference type="InterPro" id="IPR043504">
    <property type="entry name" value="Peptidase_S1_PA_chymotrypsin"/>
</dbReference>
<proteinExistence type="predicted"/>
<reference evidence="4 5" key="1">
    <citation type="submission" date="2020-02" db="EMBL/GenBank/DDBJ databases">
        <title>Comparative genomics of the hypocrealean fungal genus Beauvera.</title>
        <authorList>
            <person name="Showalter D.N."/>
            <person name="Bushley K.E."/>
            <person name="Rehner S.A."/>
        </authorList>
    </citation>
    <scope>NUCLEOTIDE SEQUENCE [LARGE SCALE GENOMIC DNA]</scope>
    <source>
        <strain evidence="4 5">ARSEF4384</strain>
    </source>
</reference>
<name>A0AAW0RMH7_9HYPO</name>
<feature type="domain" description="Peptidase S1" evidence="3">
    <location>
        <begin position="107"/>
        <end position="222"/>
    </location>
</feature>
<dbReference type="Pfam" id="PF00089">
    <property type="entry name" value="Trypsin"/>
    <property type="match status" value="1"/>
</dbReference>
<comment type="caution">
    <text evidence="4">The sequence shown here is derived from an EMBL/GenBank/DDBJ whole genome shotgun (WGS) entry which is preliminary data.</text>
</comment>
<dbReference type="InterPro" id="IPR050966">
    <property type="entry name" value="Glutamyl_endopeptidase"/>
</dbReference>
<dbReference type="GO" id="GO:0006508">
    <property type="term" value="P:proteolysis"/>
    <property type="evidence" value="ECO:0007669"/>
    <property type="project" value="InterPro"/>
</dbReference>
<keyword evidence="1" id="KW-0732">Signal</keyword>
<sequence>MNESGRLGLGAAVTEDGKSTKPNKAAPEAPLASDGLVTWSLVGNQKQESIKWTIHEDDDIRTVEGNFGQEDKHKPVDLEDFQDGGKYRSIVKIQSLWGDERTGKWTMGTGWLVREDIVITAGHNVFSATHKCQASRIQCWIGYRGHSLISDSSVQHRSALNVVTTESWLGQHSDRERRDLALIQVDKAFAGNLRLFRYIDTPTAKANGSIIVVGYPGDKSPEALAGETGAWMCEARQKANYDHDSSANHMIEYNMDTYGGLAIGCHQSANEDALLGAFVGQSGAPILFSDHNGTVVIGTHCYGATGGSVSSGSPIGGEHGNNYDEFIKLVEPSKRDEPHRLGGFQPKFANPESQLGSSYRGIIGDGSPDGFWDMLEAVLGVGLYPSRERTTLGPVGWLMATIAGGMIGVLSETAGTTGQEGFIFPNGKSKRACIHRAQLAESALQCVIQLEPSQERERIMSSMQKAQLSPIFNDFGFRLAVSQWQRGVNVNPRAKPVDRELLKLRGHGPTVRSRRGDVLLAFLSGARTRFVHNADDMTVESRGLWLSDMLESALRAAKPIVSEAASKAVSRTVHAMGVGHEDAGLVPAQDQIDVEMDRILKRVVVAETALQALEDMELRELRALRVVPGGTERESALDRLMTILQQMGPRATLIAESTMARLFTPIVHRLWKQSHQDDHHAVPGSAVADPDEVPGTPNENGNIPPPAHSPTAVPESKHV</sequence>
<evidence type="ECO:0000256" key="1">
    <source>
        <dbReference type="ARBA" id="ARBA00022729"/>
    </source>
</evidence>